<feature type="region of interest" description="Disordered" evidence="4">
    <location>
        <begin position="1380"/>
        <end position="1401"/>
    </location>
</feature>
<protein>
    <submittedName>
        <fullName evidence="5">Uncharacterized protein</fullName>
    </submittedName>
</protein>
<feature type="compositionally biased region" description="Basic and acidic residues" evidence="4">
    <location>
        <begin position="1330"/>
        <end position="1341"/>
    </location>
</feature>
<dbReference type="InterPro" id="IPR043145">
    <property type="entry name" value="Znf_ZZ_sf"/>
</dbReference>
<feature type="compositionally biased region" description="Polar residues" evidence="4">
    <location>
        <begin position="1190"/>
        <end position="1200"/>
    </location>
</feature>
<evidence type="ECO:0000256" key="2">
    <source>
        <dbReference type="ARBA" id="ARBA00022771"/>
    </source>
</evidence>
<dbReference type="HOGENOM" id="CLU_004050_1_0_1"/>
<feature type="compositionally biased region" description="Acidic residues" evidence="4">
    <location>
        <begin position="1266"/>
        <end position="1280"/>
    </location>
</feature>
<organism evidence="5 6">
    <name type="scientific">Collybiopsis luxurians FD-317 M1</name>
    <dbReference type="NCBI Taxonomy" id="944289"/>
    <lineage>
        <taxon>Eukaryota</taxon>
        <taxon>Fungi</taxon>
        <taxon>Dikarya</taxon>
        <taxon>Basidiomycota</taxon>
        <taxon>Agaricomycotina</taxon>
        <taxon>Agaricomycetes</taxon>
        <taxon>Agaricomycetidae</taxon>
        <taxon>Agaricales</taxon>
        <taxon>Marasmiineae</taxon>
        <taxon>Omphalotaceae</taxon>
        <taxon>Collybiopsis</taxon>
        <taxon>Collybiopsis luxurians</taxon>
    </lineage>
</organism>
<dbReference type="GO" id="GO:0008270">
    <property type="term" value="F:zinc ion binding"/>
    <property type="evidence" value="ECO:0007669"/>
    <property type="project" value="UniProtKB-KW"/>
</dbReference>
<dbReference type="Gene3D" id="3.30.60.90">
    <property type="match status" value="1"/>
</dbReference>
<evidence type="ECO:0000313" key="5">
    <source>
        <dbReference type="EMBL" id="KIK61458.1"/>
    </source>
</evidence>
<evidence type="ECO:0000256" key="4">
    <source>
        <dbReference type="SAM" id="MobiDB-lite"/>
    </source>
</evidence>
<name>A0A0D0CYL1_9AGAR</name>
<feature type="region of interest" description="Disordered" evidence="4">
    <location>
        <begin position="29"/>
        <end position="51"/>
    </location>
</feature>
<feature type="compositionally biased region" description="Polar residues" evidence="4">
    <location>
        <begin position="1301"/>
        <end position="1317"/>
    </location>
</feature>
<dbReference type="Proteomes" id="UP000053593">
    <property type="component" value="Unassembled WGS sequence"/>
</dbReference>
<dbReference type="OrthoDB" id="2122982at2759"/>
<keyword evidence="6" id="KW-1185">Reference proteome</keyword>
<keyword evidence="2" id="KW-0863">Zinc-finger</keyword>
<sequence length="1401" mass="158449">MSTGKFDDTSIMSMDDDDLKAALTDAGKTIRKSAAPKSEQPGQTKGSDRLESTIEASQGAISTAQEAAPGTDAALQALQPELDKLSRYSEFLMSALDGLQQIHPFVAPVVLAFKAGMKLEITRRENDKRVLTVRISMNDLFNAILLIKDIPAGKRGRDGLSIESRLRERITKIAHDITECWKVCDTFQNKRKIVKFFRSWEWEKNFEELIAMFKQNREDIQEDLSLYISIEAKHTHDTLFDISKSIQTVGHNMSMALLLQLLRSPEERKLQEFIKSKGGPEKFLINDDLMRELIKRSGEQESKLSSGKEKTDLTQEIKREISKTVKELISGNFELFLGKFEAQQKQLQDHIEASVRIEGEKTRNAMQEGPHKLINDPDLSQIWKDMGWKSAVKARSMAIALREYYSERRKDLQSRDRQSMESIAAIVRSEDETETDKIRGIAEIVGGDRQKLKEETLKHAEDDWALEYITISRIQPLLEALDDDSSSLISVAEVNDFTAARPTNWSLPKWMAFWTAGFPLTLKHYYTHIQLLLWFIEYLVPYVPQVNSQIVKAFVTKWPFTSATDQLLAGMYDAVDDIYDNNDLFQRFKEYMDSEEGRMQKTLQTLKYRIDAENTLRLITGPGRLDKYIMALIYLLFVRVYQIVRCAMTTAVDPKEVDDITGSFEVIHEAIGSRVDSLKAVCKLQNLDLKVQLRKISYGIFYYVGFGEDLPRSKFWTTMYTNQRKPPSMNTFQDDWHDMQLYAVSDPDVNDVNAIPSGKLFYSVLAESLNVEPNDDTDDFANLLPLNGSITTAMSSWCGFFTDHSASNTKYPAGVIYLPLPENVGFFSGSGSDSIGEFSIAGKVDGEAITFNKRYTSGKVATQRYEGKLNVDRNQMLGGWGRCDTEQEDFSRRLDSTEVLGQFELHTAPLGIRRFVKVDADLASSSPREKWRFAISTVITLLHIKRREFPGWTYLQNRRKIRRRFIELFPRVQELPIWGVYDPLSNEEMEELCMLVSYCSRQDLRFYRSLSACLQRRVVVHWRAWCDSGSQDLITNTRFVCLDCLKRHPVNGELSNPIDLCDDCIDKSVDRISDDMHHIPSHDMLQLRYCCSFRRQNSLLEAALHIAKKLRGEDAEDAVSRICHQCQSTLKRPYWYCLACPDNKCICMACKDQLDNNYSPVLDLKLFYASDTPVKTVDPSGENMEDADGTNANETNGMEDTTNEDASTHLDPGAVHTPGTNNGGEEMETLPVAITSNSDDVDRAAQDGDNIENSDKGGNGEKMEGEVENPSEESNEDSGSEDGHEAEAKSDNIAGADENNGAGSAQEDTAETKQQSVEHIYGHTLILCRAIEESPPKDDGPGKPSVEEQLADLSERLKSVESMESRIMERLEHMMGRLFSPGTLEDSAPSPNVNGNLPADA</sequence>
<accession>A0A0D0CYL1</accession>
<evidence type="ECO:0000256" key="1">
    <source>
        <dbReference type="ARBA" id="ARBA00022723"/>
    </source>
</evidence>
<proteinExistence type="predicted"/>
<reference evidence="5 6" key="1">
    <citation type="submission" date="2014-04" db="EMBL/GenBank/DDBJ databases">
        <title>Evolutionary Origins and Diversification of the Mycorrhizal Mutualists.</title>
        <authorList>
            <consortium name="DOE Joint Genome Institute"/>
            <consortium name="Mycorrhizal Genomics Consortium"/>
            <person name="Kohler A."/>
            <person name="Kuo A."/>
            <person name="Nagy L.G."/>
            <person name="Floudas D."/>
            <person name="Copeland A."/>
            <person name="Barry K.W."/>
            <person name="Cichocki N."/>
            <person name="Veneault-Fourrey C."/>
            <person name="LaButti K."/>
            <person name="Lindquist E.A."/>
            <person name="Lipzen A."/>
            <person name="Lundell T."/>
            <person name="Morin E."/>
            <person name="Murat C."/>
            <person name="Riley R."/>
            <person name="Ohm R."/>
            <person name="Sun H."/>
            <person name="Tunlid A."/>
            <person name="Henrissat B."/>
            <person name="Grigoriev I.V."/>
            <person name="Hibbett D.S."/>
            <person name="Martin F."/>
        </authorList>
    </citation>
    <scope>NUCLEOTIDE SEQUENCE [LARGE SCALE GENOMIC DNA]</scope>
    <source>
        <strain evidence="5 6">FD-317 M1</strain>
    </source>
</reference>
<feature type="region of interest" description="Disordered" evidence="4">
    <location>
        <begin position="1176"/>
        <end position="1226"/>
    </location>
</feature>
<evidence type="ECO:0000256" key="3">
    <source>
        <dbReference type="ARBA" id="ARBA00022833"/>
    </source>
</evidence>
<feature type="compositionally biased region" description="Basic and acidic residues" evidence="4">
    <location>
        <begin position="1281"/>
        <end position="1290"/>
    </location>
</feature>
<keyword evidence="3" id="KW-0862">Zinc</keyword>
<evidence type="ECO:0000313" key="6">
    <source>
        <dbReference type="Proteomes" id="UP000053593"/>
    </source>
</evidence>
<feature type="compositionally biased region" description="Basic and acidic residues" evidence="4">
    <location>
        <begin position="1253"/>
        <end position="1265"/>
    </location>
</feature>
<feature type="region of interest" description="Disordered" evidence="4">
    <location>
        <begin position="1240"/>
        <end position="1358"/>
    </location>
</feature>
<gene>
    <name evidence="5" type="ORF">GYMLUDRAFT_43029</name>
</gene>
<keyword evidence="1" id="KW-0479">Metal-binding</keyword>
<dbReference type="SUPFAM" id="SSF57850">
    <property type="entry name" value="RING/U-box"/>
    <property type="match status" value="1"/>
</dbReference>
<dbReference type="EMBL" id="KN834771">
    <property type="protein sequence ID" value="KIK61458.1"/>
    <property type="molecule type" value="Genomic_DNA"/>
</dbReference>